<feature type="coiled-coil region" evidence="1">
    <location>
        <begin position="1343"/>
        <end position="1370"/>
    </location>
</feature>
<proteinExistence type="predicted"/>
<feature type="coiled-coil region" evidence="1">
    <location>
        <begin position="686"/>
        <end position="899"/>
    </location>
</feature>
<reference evidence="3 4" key="1">
    <citation type="submission" date="2023-05" db="EMBL/GenBank/DDBJ databases">
        <title>A 100% complete, gapless, phased diploid assembly of the Scenedesmus obliquus UTEX 3031 genome.</title>
        <authorList>
            <person name="Biondi T.C."/>
            <person name="Hanschen E.R."/>
            <person name="Kwon T."/>
            <person name="Eng W."/>
            <person name="Kruse C.P.S."/>
            <person name="Koehler S.I."/>
            <person name="Kunde Y."/>
            <person name="Gleasner C.D."/>
            <person name="You Mak K.T."/>
            <person name="Polle J."/>
            <person name="Hovde B.T."/>
            <person name="Starkenburg S.R."/>
        </authorList>
    </citation>
    <scope>NUCLEOTIDE SEQUENCE [LARGE SCALE GENOMIC DNA]</scope>
    <source>
        <strain evidence="3 4">DOE0152z</strain>
    </source>
</reference>
<evidence type="ECO:0000313" key="3">
    <source>
        <dbReference type="EMBL" id="WIA16070.1"/>
    </source>
</evidence>
<feature type="coiled-coil region" evidence="1">
    <location>
        <begin position="130"/>
        <end position="224"/>
    </location>
</feature>
<accession>A0ABY8U4D3</accession>
<feature type="coiled-coil region" evidence="1">
    <location>
        <begin position="1212"/>
        <end position="1280"/>
    </location>
</feature>
<dbReference type="EMBL" id="CP126214">
    <property type="protein sequence ID" value="WIA16070.1"/>
    <property type="molecule type" value="Genomic_DNA"/>
</dbReference>
<keyword evidence="4" id="KW-1185">Reference proteome</keyword>
<feature type="region of interest" description="Disordered" evidence="2">
    <location>
        <begin position="532"/>
        <end position="552"/>
    </location>
</feature>
<evidence type="ECO:0000256" key="2">
    <source>
        <dbReference type="SAM" id="MobiDB-lite"/>
    </source>
</evidence>
<sequence length="1547" mass="167203">MPPTSPRAEAIAKLRSKVESRLNQTHEDRIQQLAARLQSSLQSPFDKAGPVQALSSSQHAQRSDGGAGQVRLAEVFDELLASDQAHRMAQLKEEVTFREREVYRLTEALEQSQLEASLAKQQQQTTDAQLVKASTSAALLETELRRLQQDHEALAQQVSSLTAGKASADRAAAVGETRAATAEALLSSKSQELEQLQVHYKRLLTEQQAELERLRQQLHSQSAEQTKAASAAATREQDLLRELQAVNSSMVELKTGLAAERSSGELLQAKVTELTSELEAAQQGKQQLAANLKQVEGLLSDSEAERRTLRAKYMNLGDKLQGMLADEAAQQKAAAAEAAALQQQLTQAQQGAAASQQQLEQTVAQLLEAQQALVDADRLHSKAMRKLDKKMVQLAQEHDVSRQELLIKSAEILDLQAQLKEAAGQHDMQLAAAQEQADLLQGQIAQLQQQLQLAAVREQQVQQEAVAAAQDRLEIELRQQQLKYERQIQELELHNRYIAALDVLSNPHPAAAARQALDHAAAAMHEAAYQPGNSSGGAGMSSGGASMDLPPASSSRLDVFDARLRRTLAEHVSRNEAAEAMEHKLLAVKRELSADYKRRLDALEAEWAARSQSRTQELESTHALKLQQVELSARLEKERLDARLAEIIAAKQRCDEQLGQVQQELSCVTREASQQRLAAEEGRLAKAALQSQLDEASAHVRQLQALLGQYSSGGKGEREVVADLMSRLEQRTAERNEAMQAAATAEAKAKALESEKVPWQQLTQQQQRQLQQAAEAAEAARAAAEARLKQVMAEATEASDAATAAQASHSRQVKRMQEEKVKLEENLEELKSAREALDKQLSLSQAEARSLARQLRETSQQLSLLQEDHAAAEAVLARLKDERQQLLVANAELDAARAQLSSQAAVSGEEQRRLSLMVQGLEMHKAGLQRRLSVVEAEKQVAMRTSELRASSPSFMAASPRASLRLSTAASGGGEEAGLGSPYAAAAAAGSGGGAGAGSLPSSPLARDGAGGSGSFAFARRGSCYRATSDGMDGFGSPSQASAYMQDLDGLLAQFDDERRAMMERYEALDAEAVALRQQLSAATLRCSELSMQNEQLLRSLERHKGALALESKAASELADKVLGDVQRSSNDMAQLNSWLQSELDAARKSHKEALEAASAAEKKALLLEVKVSELQHSAAAAAKEAASSAALSLHKLQAAATSSMAGLRSQLAQLQGEVKGQLTQLAQQEEAALLQAAARHEKQLQEQQAAAAAASDAAAAKHKQQLEQMQTTLEEQGAAAAAQSLVATVAFSIPVGDEVQQGLNSRDAAVFDEQLAALHEAIKVHVESEKALLADSINSGPVAELQGRLHEAEARLAEAAGTITQMRHERQEDAARFEEGLVRARNEAADGAEVARKESLAGLKAELAAMKAQLSQLQEVHAAELASLQESSAKALASHVKAADGCIKELEATALGLQGQLAAEVERADAYSKELRRLQAEKERVLALEARKERRQTGEIEGLRERLRGMEAREREQEDELKALKRSLRAKELSLLSSAATSMADR</sequence>
<feature type="coiled-coil region" evidence="1">
    <location>
        <begin position="430"/>
        <end position="494"/>
    </location>
</feature>
<protein>
    <recommendedName>
        <fullName evidence="5">GRIP domain-containing protein</fullName>
    </recommendedName>
</protein>
<evidence type="ECO:0000256" key="1">
    <source>
        <dbReference type="SAM" id="Coils"/>
    </source>
</evidence>
<feature type="coiled-coil region" evidence="1">
    <location>
        <begin position="1052"/>
        <end position="1086"/>
    </location>
</feature>
<feature type="region of interest" description="Disordered" evidence="2">
    <location>
        <begin position="41"/>
        <end position="66"/>
    </location>
</feature>
<feature type="coiled-coil region" evidence="1">
    <location>
        <begin position="271"/>
        <end position="404"/>
    </location>
</feature>
<gene>
    <name evidence="3" type="ORF">OEZ85_012795</name>
</gene>
<keyword evidence="1" id="KW-0175">Coiled coil</keyword>
<feature type="coiled-coil region" evidence="1">
    <location>
        <begin position="1462"/>
        <end position="1535"/>
    </location>
</feature>
<name>A0ABY8U4D3_TETOB</name>
<organism evidence="3 4">
    <name type="scientific">Tetradesmus obliquus</name>
    <name type="common">Green alga</name>
    <name type="synonym">Acutodesmus obliquus</name>
    <dbReference type="NCBI Taxonomy" id="3088"/>
    <lineage>
        <taxon>Eukaryota</taxon>
        <taxon>Viridiplantae</taxon>
        <taxon>Chlorophyta</taxon>
        <taxon>core chlorophytes</taxon>
        <taxon>Chlorophyceae</taxon>
        <taxon>CS clade</taxon>
        <taxon>Sphaeropleales</taxon>
        <taxon>Scenedesmaceae</taxon>
        <taxon>Tetradesmus</taxon>
    </lineage>
</organism>
<evidence type="ECO:0008006" key="5">
    <source>
        <dbReference type="Google" id="ProtNLM"/>
    </source>
</evidence>
<dbReference type="Proteomes" id="UP001244341">
    <property type="component" value="Chromosome 7b"/>
</dbReference>
<evidence type="ECO:0000313" key="4">
    <source>
        <dbReference type="Proteomes" id="UP001244341"/>
    </source>
</evidence>